<dbReference type="EMBL" id="UOFN01000021">
    <property type="protein sequence ID" value="VAW73686.1"/>
    <property type="molecule type" value="Genomic_DNA"/>
</dbReference>
<dbReference type="PANTHER" id="PTHR30349">
    <property type="entry name" value="PHAGE INTEGRASE-RELATED"/>
    <property type="match status" value="1"/>
</dbReference>
<dbReference type="InterPro" id="IPR011010">
    <property type="entry name" value="DNA_brk_join_enz"/>
</dbReference>
<dbReference type="InterPro" id="IPR050090">
    <property type="entry name" value="Tyrosine_recombinase_XerCD"/>
</dbReference>
<accession>A0A3B0YZ53</accession>
<dbReference type="Pfam" id="PF00589">
    <property type="entry name" value="Phage_integrase"/>
    <property type="match status" value="1"/>
</dbReference>
<organism evidence="3">
    <name type="scientific">hydrothermal vent metagenome</name>
    <dbReference type="NCBI Taxonomy" id="652676"/>
    <lineage>
        <taxon>unclassified sequences</taxon>
        <taxon>metagenomes</taxon>
        <taxon>ecological metagenomes</taxon>
    </lineage>
</organism>
<dbReference type="InterPro" id="IPR002104">
    <property type="entry name" value="Integrase_catalytic"/>
</dbReference>
<dbReference type="CDD" id="cd00798">
    <property type="entry name" value="INT_XerDC_C"/>
    <property type="match status" value="1"/>
</dbReference>
<dbReference type="PROSITE" id="PS51898">
    <property type="entry name" value="TYR_RECOMBINASE"/>
    <property type="match status" value="1"/>
</dbReference>
<dbReference type="GO" id="GO:0006310">
    <property type="term" value="P:DNA recombination"/>
    <property type="evidence" value="ECO:0007669"/>
    <property type="project" value="UniProtKB-KW"/>
</dbReference>
<dbReference type="SUPFAM" id="SSF56349">
    <property type="entry name" value="DNA breaking-rejoining enzymes"/>
    <property type="match status" value="1"/>
</dbReference>
<feature type="domain" description="Tyr recombinase" evidence="2">
    <location>
        <begin position="1"/>
        <end position="153"/>
    </location>
</feature>
<dbReference type="PANTHER" id="PTHR30349:SF81">
    <property type="entry name" value="TYROSINE RECOMBINASE XERC"/>
    <property type="match status" value="1"/>
</dbReference>
<dbReference type="GO" id="GO:0015074">
    <property type="term" value="P:DNA integration"/>
    <property type="evidence" value="ECO:0007669"/>
    <property type="project" value="InterPro"/>
</dbReference>
<proteinExistence type="predicted"/>
<dbReference type="InterPro" id="IPR013762">
    <property type="entry name" value="Integrase-like_cat_sf"/>
</dbReference>
<evidence type="ECO:0000256" key="1">
    <source>
        <dbReference type="ARBA" id="ARBA00023172"/>
    </source>
</evidence>
<dbReference type="AlphaFoldDB" id="A0A3B0YZ53"/>
<gene>
    <name evidence="3" type="ORF">MNBD_GAMMA15-2556</name>
</gene>
<protein>
    <submittedName>
        <fullName evidence="3">Site-specific tyrosine recombinase XerC</fullName>
    </submittedName>
</protein>
<keyword evidence="1" id="KW-0233">DNA recombination</keyword>
<dbReference type="Gene3D" id="1.10.443.10">
    <property type="entry name" value="Intergrase catalytic core"/>
    <property type="match status" value="1"/>
</dbReference>
<evidence type="ECO:0000313" key="3">
    <source>
        <dbReference type="EMBL" id="VAW73686.1"/>
    </source>
</evidence>
<feature type="non-terminal residue" evidence="3">
    <location>
        <position position="1"/>
    </location>
</feature>
<reference evidence="3" key="1">
    <citation type="submission" date="2018-06" db="EMBL/GenBank/DDBJ databases">
        <authorList>
            <person name="Zhirakovskaya E."/>
        </authorList>
    </citation>
    <scope>NUCLEOTIDE SEQUENCE</scope>
</reference>
<name>A0A3B0YZ53_9ZZZZ</name>
<evidence type="ECO:0000259" key="2">
    <source>
        <dbReference type="PROSITE" id="PS51898"/>
    </source>
</evidence>
<sequence length="162" mass="18120">TMMELMYSGGLRLAELVGLDINDVALREGEARVLGKGSRTRIVPVGSKAKTAIANWLPIRNVHAEDDETALFISRNGTRISPRSVQQRFKRWALKQGLESRLHPHALRHSCATHVLESSGDLRAVQELLGHANLSTTQIYTHLDFQHLAQVYDAAHPRARKK</sequence>
<dbReference type="GO" id="GO:0003677">
    <property type="term" value="F:DNA binding"/>
    <property type="evidence" value="ECO:0007669"/>
    <property type="project" value="InterPro"/>
</dbReference>